<dbReference type="EMBL" id="CM003536">
    <property type="protein sequence ID" value="RCV42500.1"/>
    <property type="molecule type" value="Genomic_DNA"/>
</dbReference>
<sequence>MCLIRLGKLLKSSDYLADDSCVFGARILKADVSSPKNMPVVISEKPTTVQNLFLQKKDFVKGNYTWTMNNYLELKHP</sequence>
<organism evidence="1">
    <name type="scientific">Setaria italica</name>
    <name type="common">Foxtail millet</name>
    <name type="synonym">Panicum italicum</name>
    <dbReference type="NCBI Taxonomy" id="4555"/>
    <lineage>
        <taxon>Eukaryota</taxon>
        <taxon>Viridiplantae</taxon>
        <taxon>Streptophyta</taxon>
        <taxon>Embryophyta</taxon>
        <taxon>Tracheophyta</taxon>
        <taxon>Spermatophyta</taxon>
        <taxon>Magnoliopsida</taxon>
        <taxon>Liliopsida</taxon>
        <taxon>Poales</taxon>
        <taxon>Poaceae</taxon>
        <taxon>PACMAD clade</taxon>
        <taxon>Panicoideae</taxon>
        <taxon>Panicodae</taxon>
        <taxon>Paniceae</taxon>
        <taxon>Cenchrinae</taxon>
        <taxon>Setaria</taxon>
    </lineage>
</organism>
<evidence type="ECO:0000313" key="1">
    <source>
        <dbReference type="EMBL" id="RCV42500.1"/>
    </source>
</evidence>
<reference evidence="1" key="1">
    <citation type="journal article" date="2012" name="Nat. Biotechnol.">
        <title>Reference genome sequence of the model plant Setaria.</title>
        <authorList>
            <person name="Bennetzen J.L."/>
            <person name="Schmutz J."/>
            <person name="Wang H."/>
            <person name="Percifield R."/>
            <person name="Hawkins J."/>
            <person name="Pontaroli A.C."/>
            <person name="Estep M."/>
            <person name="Feng L."/>
            <person name="Vaughn J.N."/>
            <person name="Grimwood J."/>
            <person name="Jenkins J."/>
            <person name="Barry K."/>
            <person name="Lindquist E."/>
            <person name="Hellsten U."/>
            <person name="Deshpande S."/>
            <person name="Wang X."/>
            <person name="Wu X."/>
            <person name="Mitros T."/>
            <person name="Triplett J."/>
            <person name="Yang X."/>
            <person name="Ye C.Y."/>
            <person name="Mauro-Herrera M."/>
            <person name="Wang L."/>
            <person name="Li P."/>
            <person name="Sharma M."/>
            <person name="Sharma R."/>
            <person name="Ronald P.C."/>
            <person name="Panaud O."/>
            <person name="Kellogg E.A."/>
            <person name="Brutnell T.P."/>
            <person name="Doust A.N."/>
            <person name="Tuskan G.A."/>
            <person name="Rokhsar D."/>
            <person name="Devos K.M."/>
        </authorList>
    </citation>
    <scope>NUCLEOTIDE SEQUENCE [LARGE SCALE GENOMIC DNA]</scope>
    <source>
        <strain evidence="1">Yugu1</strain>
    </source>
</reference>
<protein>
    <recommendedName>
        <fullName evidence="2">MATH domain-containing protein</fullName>
    </recommendedName>
</protein>
<dbReference type="AlphaFoldDB" id="A0A368SL23"/>
<accession>A0A368SL23</accession>
<gene>
    <name evidence="1" type="ORF">SETIT_9G221700v2</name>
</gene>
<evidence type="ECO:0008006" key="2">
    <source>
        <dbReference type="Google" id="ProtNLM"/>
    </source>
</evidence>
<name>A0A368SL23_SETIT</name>
<reference evidence="1" key="2">
    <citation type="submission" date="2015-07" db="EMBL/GenBank/DDBJ databases">
        <authorList>
            <person name="Noorani M."/>
        </authorList>
    </citation>
    <scope>NUCLEOTIDE SEQUENCE</scope>
    <source>
        <strain evidence="1">Yugu1</strain>
    </source>
</reference>
<proteinExistence type="predicted"/>
<dbReference type="OrthoDB" id="1093087at2759"/>